<evidence type="ECO:0000313" key="3">
    <source>
        <dbReference type="Proteomes" id="UP001589718"/>
    </source>
</evidence>
<gene>
    <name evidence="2" type="ORF">ACFFTU_13120</name>
</gene>
<keyword evidence="1" id="KW-0472">Membrane</keyword>
<dbReference type="RefSeq" id="WP_345223392.1">
    <property type="nucleotide sequence ID" value="NZ_BAAAXE010000013.1"/>
</dbReference>
<evidence type="ECO:0000313" key="2">
    <source>
        <dbReference type="EMBL" id="MFB9520894.1"/>
    </source>
</evidence>
<reference evidence="2 3" key="1">
    <citation type="submission" date="2024-09" db="EMBL/GenBank/DDBJ databases">
        <authorList>
            <person name="Sun Q."/>
            <person name="Mori K."/>
        </authorList>
    </citation>
    <scope>NUCLEOTIDE SEQUENCE [LARGE SCALE GENOMIC DNA]</scope>
    <source>
        <strain evidence="2 3">JCM 4362</strain>
    </source>
</reference>
<keyword evidence="1" id="KW-0812">Transmembrane</keyword>
<dbReference type="Proteomes" id="UP001589718">
    <property type="component" value="Unassembled WGS sequence"/>
</dbReference>
<evidence type="ECO:0000256" key="1">
    <source>
        <dbReference type="SAM" id="Phobius"/>
    </source>
</evidence>
<protein>
    <submittedName>
        <fullName evidence="2">Uncharacterized protein</fullName>
    </submittedName>
</protein>
<feature type="transmembrane region" description="Helical" evidence="1">
    <location>
        <begin position="18"/>
        <end position="39"/>
    </location>
</feature>
<comment type="caution">
    <text evidence="2">The sequence shown here is derived from an EMBL/GenBank/DDBJ whole genome shotgun (WGS) entry which is preliminary data.</text>
</comment>
<keyword evidence="1" id="KW-1133">Transmembrane helix</keyword>
<dbReference type="EMBL" id="JBHMCR010000006">
    <property type="protein sequence ID" value="MFB9520894.1"/>
    <property type="molecule type" value="Genomic_DNA"/>
</dbReference>
<proteinExistence type="predicted"/>
<sequence>MRVTEWAAPGGGPDGPPWLGTVFAVVVAAGLVFFAISYVRGRGK</sequence>
<keyword evidence="3" id="KW-1185">Reference proteome</keyword>
<organism evidence="2 3">
    <name type="scientific">Streptomyces cremeus</name>
    <dbReference type="NCBI Taxonomy" id="66881"/>
    <lineage>
        <taxon>Bacteria</taxon>
        <taxon>Bacillati</taxon>
        <taxon>Actinomycetota</taxon>
        <taxon>Actinomycetes</taxon>
        <taxon>Kitasatosporales</taxon>
        <taxon>Streptomycetaceae</taxon>
        <taxon>Streptomyces</taxon>
    </lineage>
</organism>
<accession>A0ABV5PCG3</accession>
<name>A0ABV5PCG3_STRCM</name>